<reference evidence="8 9" key="1">
    <citation type="submission" date="2022-10" db="EMBL/GenBank/DDBJ databases">
        <title>Luteolibacter flavescens strain MCCC 1K03193, whole genome shotgun sequencing project.</title>
        <authorList>
            <person name="Zhao G."/>
            <person name="Shen L."/>
        </authorList>
    </citation>
    <scope>NUCLEOTIDE SEQUENCE [LARGE SCALE GENOMIC DNA]</scope>
    <source>
        <strain evidence="8 9">MCCC 1K03193</strain>
    </source>
</reference>
<keyword evidence="5 6" id="KW-0472">Membrane</keyword>
<keyword evidence="4 6" id="KW-1133">Transmembrane helix</keyword>
<protein>
    <submittedName>
        <fullName evidence="8">DUF3817 domain-containing protein</fullName>
    </submittedName>
</protein>
<comment type="subcellular location">
    <subcellularLocation>
        <location evidence="1">Cell membrane</location>
        <topology evidence="1">Multi-pass membrane protein</topology>
    </subcellularLocation>
</comment>
<proteinExistence type="predicted"/>
<dbReference type="EMBL" id="JAPDDS010000004">
    <property type="protein sequence ID" value="MCW1884792.1"/>
    <property type="molecule type" value="Genomic_DNA"/>
</dbReference>
<dbReference type="RefSeq" id="WP_264500750.1">
    <property type="nucleotide sequence ID" value="NZ_JAPDDS010000004.1"/>
</dbReference>
<evidence type="ECO:0000256" key="2">
    <source>
        <dbReference type="ARBA" id="ARBA00022475"/>
    </source>
</evidence>
<evidence type="ECO:0000256" key="3">
    <source>
        <dbReference type="ARBA" id="ARBA00022692"/>
    </source>
</evidence>
<evidence type="ECO:0000313" key="9">
    <source>
        <dbReference type="Proteomes" id="UP001207930"/>
    </source>
</evidence>
<evidence type="ECO:0000256" key="1">
    <source>
        <dbReference type="ARBA" id="ARBA00004651"/>
    </source>
</evidence>
<sequence>MSAPDLRDPVGRVRIVGMVEGLSFLVLLACSVIKRVADKPEIVFIPGVIHAVLFFLFLFVLFQAWGSKALTTKQSGLAFLASVLPFGPFFIDRKLAVSETQSADSAD</sequence>
<feature type="transmembrane region" description="Helical" evidence="6">
    <location>
        <begin position="74"/>
        <end position="91"/>
    </location>
</feature>
<evidence type="ECO:0000256" key="6">
    <source>
        <dbReference type="SAM" id="Phobius"/>
    </source>
</evidence>
<organism evidence="8 9">
    <name type="scientific">Luteolibacter flavescens</name>
    <dbReference type="NCBI Taxonomy" id="1859460"/>
    <lineage>
        <taxon>Bacteria</taxon>
        <taxon>Pseudomonadati</taxon>
        <taxon>Verrucomicrobiota</taxon>
        <taxon>Verrucomicrobiia</taxon>
        <taxon>Verrucomicrobiales</taxon>
        <taxon>Verrucomicrobiaceae</taxon>
        <taxon>Luteolibacter</taxon>
    </lineage>
</organism>
<keyword evidence="9" id="KW-1185">Reference proteome</keyword>
<dbReference type="PANTHER" id="PTHR40077:SF1">
    <property type="entry name" value="MEMBRANE PROTEIN"/>
    <property type="match status" value="1"/>
</dbReference>
<dbReference type="InterPro" id="IPR023845">
    <property type="entry name" value="DUF3817_TM"/>
</dbReference>
<feature type="transmembrane region" description="Helical" evidence="6">
    <location>
        <begin position="42"/>
        <end position="62"/>
    </location>
</feature>
<dbReference type="PANTHER" id="PTHR40077">
    <property type="entry name" value="MEMBRANE PROTEIN-RELATED"/>
    <property type="match status" value="1"/>
</dbReference>
<name>A0ABT3FMJ3_9BACT</name>
<evidence type="ECO:0000259" key="7">
    <source>
        <dbReference type="Pfam" id="PF12823"/>
    </source>
</evidence>
<gene>
    <name evidence="8" type="ORF">OKA04_08635</name>
</gene>
<evidence type="ECO:0000256" key="5">
    <source>
        <dbReference type="ARBA" id="ARBA00023136"/>
    </source>
</evidence>
<comment type="caution">
    <text evidence="8">The sequence shown here is derived from an EMBL/GenBank/DDBJ whole genome shotgun (WGS) entry which is preliminary data.</text>
</comment>
<dbReference type="NCBIfam" id="TIGR03954">
    <property type="entry name" value="integ_memb_HG"/>
    <property type="match status" value="1"/>
</dbReference>
<keyword evidence="3 6" id="KW-0812">Transmembrane</keyword>
<evidence type="ECO:0000313" key="8">
    <source>
        <dbReference type="EMBL" id="MCW1884792.1"/>
    </source>
</evidence>
<dbReference type="Pfam" id="PF12823">
    <property type="entry name" value="DUF3817"/>
    <property type="match status" value="1"/>
</dbReference>
<evidence type="ECO:0000256" key="4">
    <source>
        <dbReference type="ARBA" id="ARBA00022989"/>
    </source>
</evidence>
<feature type="domain" description="DUF3817" evidence="7">
    <location>
        <begin position="11"/>
        <end position="95"/>
    </location>
</feature>
<accession>A0ABT3FMJ3</accession>
<feature type="transmembrane region" description="Helical" evidence="6">
    <location>
        <begin position="12"/>
        <end position="30"/>
    </location>
</feature>
<dbReference type="Proteomes" id="UP001207930">
    <property type="component" value="Unassembled WGS sequence"/>
</dbReference>
<keyword evidence="2" id="KW-1003">Cell membrane</keyword>